<dbReference type="Pfam" id="PF07690">
    <property type="entry name" value="MFS_1"/>
    <property type="match status" value="1"/>
</dbReference>
<feature type="transmembrane region" description="Helical" evidence="8">
    <location>
        <begin position="212"/>
        <end position="232"/>
    </location>
</feature>
<feature type="transmembrane region" description="Helical" evidence="8">
    <location>
        <begin position="238"/>
        <end position="258"/>
    </location>
</feature>
<dbReference type="RefSeq" id="WP_216942068.1">
    <property type="nucleotide sequence ID" value="NZ_CP077062.1"/>
</dbReference>
<feature type="transmembrane region" description="Helical" evidence="8">
    <location>
        <begin position="150"/>
        <end position="172"/>
    </location>
</feature>
<keyword evidence="2" id="KW-0813">Transport</keyword>
<evidence type="ECO:0000256" key="3">
    <source>
        <dbReference type="ARBA" id="ARBA00022475"/>
    </source>
</evidence>
<dbReference type="Proteomes" id="UP000683575">
    <property type="component" value="Chromosome"/>
</dbReference>
<keyword evidence="5 8" id="KW-1133">Transmembrane helix</keyword>
<keyword evidence="3" id="KW-1003">Cell membrane</keyword>
<dbReference type="InterPro" id="IPR020846">
    <property type="entry name" value="MFS_dom"/>
</dbReference>
<dbReference type="AlphaFoldDB" id="A0A975Y263"/>
<dbReference type="PANTHER" id="PTHR42718:SF46">
    <property type="entry name" value="BLR6921 PROTEIN"/>
    <property type="match status" value="1"/>
</dbReference>
<feature type="transmembrane region" description="Helical" evidence="8">
    <location>
        <begin position="178"/>
        <end position="200"/>
    </location>
</feature>
<protein>
    <submittedName>
        <fullName evidence="10">MFS transporter</fullName>
    </submittedName>
</protein>
<evidence type="ECO:0000259" key="9">
    <source>
        <dbReference type="PROSITE" id="PS50850"/>
    </source>
</evidence>
<feature type="transmembrane region" description="Helical" evidence="8">
    <location>
        <begin position="416"/>
        <end position="434"/>
    </location>
</feature>
<dbReference type="GO" id="GO:0022857">
    <property type="term" value="F:transmembrane transporter activity"/>
    <property type="evidence" value="ECO:0007669"/>
    <property type="project" value="InterPro"/>
</dbReference>
<accession>A0A975Y263</accession>
<feature type="transmembrane region" description="Helical" evidence="8">
    <location>
        <begin position="121"/>
        <end position="138"/>
    </location>
</feature>
<feature type="transmembrane region" description="Helical" evidence="8">
    <location>
        <begin position="91"/>
        <end position="109"/>
    </location>
</feature>
<feature type="transmembrane region" description="Helical" evidence="8">
    <location>
        <begin position="446"/>
        <end position="467"/>
    </location>
</feature>
<organism evidence="10 11">
    <name type="scientific">Nocardioides panacis</name>
    <dbReference type="NCBI Taxonomy" id="2849501"/>
    <lineage>
        <taxon>Bacteria</taxon>
        <taxon>Bacillati</taxon>
        <taxon>Actinomycetota</taxon>
        <taxon>Actinomycetes</taxon>
        <taxon>Propionibacteriales</taxon>
        <taxon>Nocardioidaceae</taxon>
        <taxon>Nocardioides</taxon>
    </lineage>
</organism>
<feature type="transmembrane region" description="Helical" evidence="8">
    <location>
        <begin position="21"/>
        <end position="47"/>
    </location>
</feature>
<feature type="transmembrane region" description="Helical" evidence="8">
    <location>
        <begin position="59"/>
        <end position="79"/>
    </location>
</feature>
<sequence>MSHTLTPQRPLPADLPSNAGRAAAGIAIVLVAQLMLILDATVVNVALPHIDDALDFGPAGLSWVLNAYTLAFGGLLLLGGRLGDVFGRRRTFEIGLAVFTLASLAGGLAQTPEWLVAARGAQGIGAALAAPGVLALLTTSAPDEAARNRALALFGAVSSGGMSLGLLLGGAVTDLGSWRWTLFINIPIGLAVLALTRRVLDETPLRPGRFDVVGALSATLGAVSIVWALIGAPEQGWASARTVGGLALGALLLVVLAVTETRVSHPMIQPVLLRSRRRLSGLAIIALVVGGQMSMFFLAVQYLEGELGFGPLTTGLAFLPLTLGIFAMSRVTPRLLARWGRTPMFVTGTIGLAASFAWLSQVSAGDTYLSGAFGPMLLNGLSAGLVFMPATSAVLSGVAPEHAGSASGLLQTFQQLGGAIGLAVIVSVYAAGAVPGRFLPGADHAFLTSSLFALTALAVAVLGTVRVRRTPRTGSRSDARTEVPEAAEAA</sequence>
<reference evidence="10" key="1">
    <citation type="submission" date="2021-06" db="EMBL/GenBank/DDBJ databases">
        <title>Complete genome sequence of Nocardioides sp. G188.</title>
        <authorList>
            <person name="Im W.-T."/>
        </authorList>
    </citation>
    <scope>NUCLEOTIDE SEQUENCE</scope>
    <source>
        <strain evidence="10">G188</strain>
    </source>
</reference>
<evidence type="ECO:0000256" key="7">
    <source>
        <dbReference type="SAM" id="MobiDB-lite"/>
    </source>
</evidence>
<evidence type="ECO:0000256" key="1">
    <source>
        <dbReference type="ARBA" id="ARBA00004651"/>
    </source>
</evidence>
<dbReference type="EMBL" id="CP077062">
    <property type="protein sequence ID" value="QWZ10222.1"/>
    <property type="molecule type" value="Genomic_DNA"/>
</dbReference>
<comment type="subcellular location">
    <subcellularLocation>
        <location evidence="1">Cell membrane</location>
        <topology evidence="1">Multi-pass membrane protein</topology>
    </subcellularLocation>
</comment>
<evidence type="ECO:0000256" key="4">
    <source>
        <dbReference type="ARBA" id="ARBA00022692"/>
    </source>
</evidence>
<evidence type="ECO:0000313" key="10">
    <source>
        <dbReference type="EMBL" id="QWZ10222.1"/>
    </source>
</evidence>
<keyword evidence="6 8" id="KW-0472">Membrane</keyword>
<dbReference type="PROSITE" id="PS50850">
    <property type="entry name" value="MFS"/>
    <property type="match status" value="1"/>
</dbReference>
<evidence type="ECO:0000256" key="5">
    <source>
        <dbReference type="ARBA" id="ARBA00022989"/>
    </source>
</evidence>
<keyword evidence="11" id="KW-1185">Reference proteome</keyword>
<dbReference type="CDD" id="cd17321">
    <property type="entry name" value="MFS_MMR_MDR_like"/>
    <property type="match status" value="1"/>
</dbReference>
<dbReference type="KEGG" id="nps:KRR39_11135"/>
<feature type="transmembrane region" description="Helical" evidence="8">
    <location>
        <begin position="339"/>
        <end position="360"/>
    </location>
</feature>
<dbReference type="InterPro" id="IPR011701">
    <property type="entry name" value="MFS"/>
</dbReference>
<dbReference type="PANTHER" id="PTHR42718">
    <property type="entry name" value="MAJOR FACILITATOR SUPERFAMILY MULTIDRUG TRANSPORTER MFSC"/>
    <property type="match status" value="1"/>
</dbReference>
<evidence type="ECO:0000313" key="11">
    <source>
        <dbReference type="Proteomes" id="UP000683575"/>
    </source>
</evidence>
<feature type="transmembrane region" description="Helical" evidence="8">
    <location>
        <begin position="309"/>
        <end position="327"/>
    </location>
</feature>
<dbReference type="GO" id="GO:0005886">
    <property type="term" value="C:plasma membrane"/>
    <property type="evidence" value="ECO:0007669"/>
    <property type="project" value="UniProtKB-SubCell"/>
</dbReference>
<keyword evidence="4 8" id="KW-0812">Transmembrane</keyword>
<evidence type="ECO:0000256" key="6">
    <source>
        <dbReference type="ARBA" id="ARBA00023136"/>
    </source>
</evidence>
<proteinExistence type="predicted"/>
<evidence type="ECO:0000256" key="8">
    <source>
        <dbReference type="SAM" id="Phobius"/>
    </source>
</evidence>
<feature type="region of interest" description="Disordered" evidence="7">
    <location>
        <begin position="470"/>
        <end position="490"/>
    </location>
</feature>
<feature type="domain" description="Major facilitator superfamily (MFS) profile" evidence="9">
    <location>
        <begin position="25"/>
        <end position="468"/>
    </location>
</feature>
<name>A0A975Y263_9ACTN</name>
<evidence type="ECO:0000256" key="2">
    <source>
        <dbReference type="ARBA" id="ARBA00022448"/>
    </source>
</evidence>
<gene>
    <name evidence="10" type="ORF">KRR39_11135</name>
</gene>
<feature type="transmembrane region" description="Helical" evidence="8">
    <location>
        <begin position="279"/>
        <end position="303"/>
    </location>
</feature>
<feature type="transmembrane region" description="Helical" evidence="8">
    <location>
        <begin position="372"/>
        <end position="395"/>
    </location>
</feature>